<evidence type="ECO:0000259" key="1">
    <source>
        <dbReference type="Pfam" id="PF09722"/>
    </source>
</evidence>
<protein>
    <recommendedName>
        <fullName evidence="1">Antitoxin Xre/MbcA/ParS-like toxin-binding domain-containing protein</fullName>
    </recommendedName>
</protein>
<dbReference type="AlphaFoldDB" id="A0A2K4NR34"/>
<dbReference type="InterPro" id="IPR024467">
    <property type="entry name" value="Xre/MbcA/ParS-like_toxin-bd"/>
</dbReference>
<proteinExistence type="predicted"/>
<organism evidence="2">
    <name type="scientific">Pseudomonas savastanoi pv. phaseolicola</name>
    <name type="common">Pseudomonas syringae pv. phaseolicola</name>
    <dbReference type="NCBI Taxonomy" id="319"/>
    <lineage>
        <taxon>Bacteria</taxon>
        <taxon>Pseudomonadati</taxon>
        <taxon>Pseudomonadota</taxon>
        <taxon>Gammaproteobacteria</taxon>
        <taxon>Pseudomonadales</taxon>
        <taxon>Pseudomonadaceae</taxon>
        <taxon>Pseudomonas</taxon>
    </lineage>
</organism>
<dbReference type="Pfam" id="PF09722">
    <property type="entry name" value="Xre_MbcA_ParS_C"/>
    <property type="match status" value="1"/>
</dbReference>
<name>A0A2K4NR34_PSESH</name>
<feature type="domain" description="Antitoxin Xre/MbcA/ParS-like toxin-binding" evidence="1">
    <location>
        <begin position="36"/>
        <end position="85"/>
    </location>
</feature>
<dbReference type="EMBL" id="LT671994">
    <property type="protein sequence ID" value="SIO73957.1"/>
    <property type="molecule type" value="Genomic_DNA"/>
</dbReference>
<sequence>MNELQIVAICPSPPIACWSMFHRCFVGRCEQVLMIATRVFGTRQHAERWLRDPAYGLGWQVPCGMLSKRSGYEDVDRFLNQIEHGVYV</sequence>
<accession>A0A2K4NR34</accession>
<reference evidence="2" key="1">
    <citation type="submission" date="2016-11" db="EMBL/GenBank/DDBJ databases">
        <title>Four genes, including three tyrosine recombinases, are essential for the mobilization of a new type of genomic island widespread in Proteobacteria.</title>
        <authorList>
            <person name="Bardaji L."/>
            <person name="Echeverria M."/>
            <person name="Rodriguez-Palenzuela P."/>
            <person name="Martinez P."/>
            <person name="Murillo J."/>
        </authorList>
    </citation>
    <scope>NUCLEOTIDE SEQUENCE</scope>
    <source>
        <strain evidence="2">CYL314</strain>
    </source>
</reference>
<evidence type="ECO:0000313" key="2">
    <source>
        <dbReference type="EMBL" id="SIO73957.1"/>
    </source>
</evidence>